<dbReference type="Proteomes" id="UP000077202">
    <property type="component" value="Unassembled WGS sequence"/>
</dbReference>
<evidence type="ECO:0000256" key="2">
    <source>
        <dbReference type="SAM" id="Phobius"/>
    </source>
</evidence>
<name>A0A176VR99_MARPO</name>
<keyword evidence="2" id="KW-0472">Membrane</keyword>
<keyword evidence="2" id="KW-0812">Transmembrane</keyword>
<feature type="region of interest" description="Disordered" evidence="1">
    <location>
        <begin position="1"/>
        <end position="246"/>
    </location>
</feature>
<evidence type="ECO:0000256" key="1">
    <source>
        <dbReference type="SAM" id="MobiDB-lite"/>
    </source>
</evidence>
<reference evidence="3" key="1">
    <citation type="submission" date="2016-03" db="EMBL/GenBank/DDBJ databases">
        <title>Mechanisms controlling the formation of the plant cell surface in tip-growing cells are functionally conserved among land plants.</title>
        <authorList>
            <person name="Honkanen S."/>
            <person name="Jones V.A."/>
            <person name="Morieri G."/>
            <person name="Champion C."/>
            <person name="Hetherington A.J."/>
            <person name="Kelly S."/>
            <person name="Saint-Marcoux D."/>
            <person name="Proust H."/>
            <person name="Prescott H."/>
            <person name="Dolan L."/>
        </authorList>
    </citation>
    <scope>NUCLEOTIDE SEQUENCE [LARGE SCALE GENOMIC DNA]</scope>
    <source>
        <tissue evidence="3">Whole gametophyte</tissue>
    </source>
</reference>
<feature type="transmembrane region" description="Helical" evidence="2">
    <location>
        <begin position="577"/>
        <end position="596"/>
    </location>
</feature>
<feature type="compositionally biased region" description="Basic residues" evidence="1">
    <location>
        <begin position="108"/>
        <end position="121"/>
    </location>
</feature>
<accession>A0A176VR99</accession>
<feature type="compositionally biased region" description="Low complexity" evidence="1">
    <location>
        <begin position="161"/>
        <end position="192"/>
    </location>
</feature>
<proteinExistence type="predicted"/>
<protein>
    <submittedName>
        <fullName evidence="3">Uncharacterized protein</fullName>
    </submittedName>
</protein>
<keyword evidence="4" id="KW-1185">Reference proteome</keyword>
<evidence type="ECO:0000313" key="4">
    <source>
        <dbReference type="Proteomes" id="UP000077202"/>
    </source>
</evidence>
<sequence>MHSMAYGRSGDHRPSRGSRNSAAVAKSRAGPGNNARDFVVPDLPPSSTKPSSPRDAKHRRQYGDGGGGGGRNCNDGDRDRDRDVESVGSSPTPPPELAVRARSPTQRSPRRSHAHRGHQNHNYHDDHDRDIDYDDEVNSSPTHKLRRSPRARSSSNCGPALDLLNNNSSNGDGCRVTTTTTTEARSGRSSPTGRRRKSPTAPAPVKTSTADRQPDRDDSTNGSKSQRKSEGVPDDEGDGGGCGSRRAEKFVDVPYPAKWRCFGRRPPAMLEYRPMGDMRTRNVRPAGKQSYLMRRADERRGCDSRVFEGDLWDDSYGLAKPVTDRWTTPLEYGSTRVIRTGDIDPWFGPARGDLIIINPAQNYYRAMKSGYVMSLRSRYMFGVGDLVLRLGKFMPDGQYVPYGNLELYMHTASRDWMFLGRQPYLLVDFNYHNLDYESPGKYLAIGTFLTDNFWPRRGDIIVRAGAWAENYTEKHRRYHSSVKYWRPNMEFLPNDMLLRPYVDLGRCERTREFYWGAAELYSYSGKGLSWAYWGRDHHVCDTPFPGPDREPIKTGHHKGETGHYGGGMGSGNFMTKLLMLALPPAAWIFLVGMRLVGIKQYYIRDQVRSSKPAGPLVSTKADKWLYTAPCKIHGTVYRILLHMHLKLRQDSFVGSAQVV</sequence>
<dbReference type="EMBL" id="LVLJ01002841">
    <property type="protein sequence ID" value="OAE23408.1"/>
    <property type="molecule type" value="Genomic_DNA"/>
</dbReference>
<evidence type="ECO:0000313" key="3">
    <source>
        <dbReference type="EMBL" id="OAE23408.1"/>
    </source>
</evidence>
<keyword evidence="2" id="KW-1133">Transmembrane helix</keyword>
<feature type="compositionally biased region" description="Basic and acidic residues" evidence="1">
    <location>
        <begin position="74"/>
        <end position="85"/>
    </location>
</feature>
<organism evidence="3 4">
    <name type="scientific">Marchantia polymorpha subsp. ruderalis</name>
    <dbReference type="NCBI Taxonomy" id="1480154"/>
    <lineage>
        <taxon>Eukaryota</taxon>
        <taxon>Viridiplantae</taxon>
        <taxon>Streptophyta</taxon>
        <taxon>Embryophyta</taxon>
        <taxon>Marchantiophyta</taxon>
        <taxon>Marchantiopsida</taxon>
        <taxon>Marchantiidae</taxon>
        <taxon>Marchantiales</taxon>
        <taxon>Marchantiaceae</taxon>
        <taxon>Marchantia</taxon>
    </lineage>
</organism>
<dbReference type="AlphaFoldDB" id="A0A176VR99"/>
<gene>
    <name evidence="3" type="ORF">AXG93_961s1020</name>
</gene>
<comment type="caution">
    <text evidence="3">The sequence shown here is derived from an EMBL/GenBank/DDBJ whole genome shotgun (WGS) entry which is preliminary data.</text>
</comment>